<protein>
    <submittedName>
        <fullName evidence="1">12532_t:CDS:1</fullName>
    </submittedName>
</protein>
<feature type="non-terminal residue" evidence="1">
    <location>
        <position position="1"/>
    </location>
</feature>
<accession>A0A9N9P4D0</accession>
<dbReference type="GO" id="GO:0006487">
    <property type="term" value="P:protein N-linked glycosylation"/>
    <property type="evidence" value="ECO:0007669"/>
    <property type="project" value="TreeGrafter"/>
</dbReference>
<organism evidence="1 2">
    <name type="scientific">Dentiscutata erythropus</name>
    <dbReference type="NCBI Taxonomy" id="1348616"/>
    <lineage>
        <taxon>Eukaryota</taxon>
        <taxon>Fungi</taxon>
        <taxon>Fungi incertae sedis</taxon>
        <taxon>Mucoromycota</taxon>
        <taxon>Glomeromycotina</taxon>
        <taxon>Glomeromycetes</taxon>
        <taxon>Diversisporales</taxon>
        <taxon>Gigasporaceae</taxon>
        <taxon>Dentiscutata</taxon>
    </lineage>
</organism>
<evidence type="ECO:0000313" key="1">
    <source>
        <dbReference type="EMBL" id="CAG8788920.1"/>
    </source>
</evidence>
<sequence>LYVITENLEDHTNIKSVDHAKLDNTIIEKATIIENVILDAVEEYLDFDIVYNEYVKKHNKIVAELLKPSANLSELPKVVVVIPDMKTGYGNRLPGIVCGFLYSLITDRLFFIWGYHNFEDYYEKDFNHDWNTVINLYKNSTYRYIHYLNQFNDFQLVTRGNLSTEEITSHNILYVYTWDYACVPITSNPRYKKWFDKIIPDYRVFTTISLKLLRLHPNINQKVETFADNNFGNYTIGIHLRKKKVLDDMIMPVEHYKEVINMLVMGMKNMNISIFVAADSNDGREELINSFREVFNPHSNNSIKIVHTGENMDLRNPVSWNTGSEVGALIDIKLLGLCDDLVITYSSSFGFLAAGWSQKASRLRGPFVVMPISDSDDLWLVDKVWMWGAISNEPCMYLSKELMENEDEETIAVFKTNPLWMHYSQCHWPG</sequence>
<keyword evidence="2" id="KW-1185">Reference proteome</keyword>
<dbReference type="EMBL" id="CAJVPY010025902">
    <property type="protein sequence ID" value="CAG8788920.1"/>
    <property type="molecule type" value="Genomic_DNA"/>
</dbReference>
<dbReference type="Gene3D" id="3.40.50.11350">
    <property type="match status" value="1"/>
</dbReference>
<gene>
    <name evidence="1" type="ORF">DERYTH_LOCUS21000</name>
</gene>
<dbReference type="GO" id="GO:0046921">
    <property type="term" value="F:alpha-(1-&gt;6)-fucosyltransferase activity"/>
    <property type="evidence" value="ECO:0007669"/>
    <property type="project" value="TreeGrafter"/>
</dbReference>
<evidence type="ECO:0000313" key="2">
    <source>
        <dbReference type="Proteomes" id="UP000789405"/>
    </source>
</evidence>
<proteinExistence type="predicted"/>
<reference evidence="1" key="1">
    <citation type="submission" date="2021-06" db="EMBL/GenBank/DDBJ databases">
        <authorList>
            <person name="Kallberg Y."/>
            <person name="Tangrot J."/>
            <person name="Rosling A."/>
        </authorList>
    </citation>
    <scope>NUCLEOTIDE SEQUENCE</scope>
    <source>
        <strain evidence="1">MA453B</strain>
    </source>
</reference>
<dbReference type="PANTHER" id="PTHR13132:SF29">
    <property type="entry name" value="ALPHA-(1,6)-FUCOSYLTRANSFERASE"/>
    <property type="match status" value="1"/>
</dbReference>
<dbReference type="Proteomes" id="UP000789405">
    <property type="component" value="Unassembled WGS sequence"/>
</dbReference>
<dbReference type="OrthoDB" id="2413580at2759"/>
<comment type="caution">
    <text evidence="1">The sequence shown here is derived from an EMBL/GenBank/DDBJ whole genome shotgun (WGS) entry which is preliminary data.</text>
</comment>
<name>A0A9N9P4D0_9GLOM</name>
<dbReference type="AlphaFoldDB" id="A0A9N9P4D0"/>
<dbReference type="PANTHER" id="PTHR13132">
    <property type="entry name" value="ALPHA- 1,6 -FUCOSYLTRANSFERASE"/>
    <property type="match status" value="1"/>
</dbReference>